<evidence type="ECO:0000313" key="1">
    <source>
        <dbReference type="EMBL" id="MFK2904906.1"/>
    </source>
</evidence>
<comment type="caution">
    <text evidence="1">The sequence shown here is derived from an EMBL/GenBank/DDBJ whole genome shotgun (WGS) entry which is preliminary data.</text>
</comment>
<dbReference type="EMBL" id="JADIKM010000003">
    <property type="protein sequence ID" value="MFK2904906.1"/>
    <property type="molecule type" value="Genomic_DNA"/>
</dbReference>
<accession>A0ABW8JUU0</accession>
<keyword evidence="2" id="KW-1185">Reference proteome</keyword>
<reference evidence="1 2" key="1">
    <citation type="submission" date="2020-10" db="EMBL/GenBank/DDBJ databases">
        <title>Phylogeny of dyella-like bacteria.</title>
        <authorList>
            <person name="Fu J."/>
        </authorList>
    </citation>
    <scope>NUCLEOTIDE SEQUENCE [LARGE SCALE GENOMIC DNA]</scope>
    <source>
        <strain evidence="1 2">Gsoil3046</strain>
    </source>
</reference>
<sequence>MNYVVLLMGENFLVAGQSELQGFFITKRIEAFSEEIAAAQAVAAVRNDPQFSQAPSVEPTVTVKAVRQLLESNHTREAKYFFFPMETSRHERVRRPRFE</sequence>
<proteinExistence type="predicted"/>
<name>A0ABW8JUU0_9GAMM</name>
<dbReference type="Proteomes" id="UP001620460">
    <property type="component" value="Unassembled WGS sequence"/>
</dbReference>
<organism evidence="1 2">
    <name type="scientific">Dyella ginsengisoli</name>
    <dbReference type="NCBI Taxonomy" id="363848"/>
    <lineage>
        <taxon>Bacteria</taxon>
        <taxon>Pseudomonadati</taxon>
        <taxon>Pseudomonadota</taxon>
        <taxon>Gammaproteobacteria</taxon>
        <taxon>Lysobacterales</taxon>
        <taxon>Rhodanobacteraceae</taxon>
        <taxon>Dyella</taxon>
    </lineage>
</organism>
<protein>
    <submittedName>
        <fullName evidence="1">Uncharacterized protein</fullName>
    </submittedName>
</protein>
<evidence type="ECO:0000313" key="2">
    <source>
        <dbReference type="Proteomes" id="UP001620460"/>
    </source>
</evidence>
<gene>
    <name evidence="1" type="ORF">ISP17_13160</name>
</gene>